<feature type="compositionally biased region" description="Low complexity" evidence="2">
    <location>
        <begin position="20"/>
        <end position="32"/>
    </location>
</feature>
<comment type="caution">
    <text evidence="3">The sequence shown here is derived from an EMBL/GenBank/DDBJ whole genome shotgun (WGS) entry which is preliminary data.</text>
</comment>
<feature type="compositionally biased region" description="Polar residues" evidence="2">
    <location>
        <begin position="51"/>
        <end position="64"/>
    </location>
</feature>
<dbReference type="Gene3D" id="3.30.559.10">
    <property type="entry name" value="Chloramphenicol acetyltransferase-like domain"/>
    <property type="match status" value="2"/>
</dbReference>
<dbReference type="GO" id="GO:0044550">
    <property type="term" value="P:secondary metabolite biosynthetic process"/>
    <property type="evidence" value="ECO:0007669"/>
    <property type="project" value="TreeGrafter"/>
</dbReference>
<dbReference type="OrthoDB" id="1862401at2759"/>
<dbReference type="InterPro" id="IPR050317">
    <property type="entry name" value="Plant_Fungal_Acyltransferase"/>
</dbReference>
<keyword evidence="1" id="KW-0808">Transferase</keyword>
<dbReference type="GO" id="GO:0016747">
    <property type="term" value="F:acyltransferase activity, transferring groups other than amino-acyl groups"/>
    <property type="evidence" value="ECO:0007669"/>
    <property type="project" value="TreeGrafter"/>
</dbReference>
<accession>A0A438N825</accession>
<dbReference type="Pfam" id="PF02458">
    <property type="entry name" value="Transferase"/>
    <property type="match status" value="1"/>
</dbReference>
<evidence type="ECO:0000256" key="1">
    <source>
        <dbReference type="ARBA" id="ARBA00022679"/>
    </source>
</evidence>
<sequence length="549" mass="61501">MADRPQVNGTIEDHNAVPHLPSESEMSESPLSARPSTVSSHDSVAALFPNGSETDCVDSTSESLDSPGHHPFADGDSVNLEHVIQLSSIEQCMPRAYIRICLSYRMPDTTPCSDVVQRLNNFIRKTVDAKPYLAGHVVAAGNSDSRVGAVEIRFSEQDYLDYTGVSVRHLTWDEVPYTYDQLDSMHLPPSVIKPDLVSALTESADDDRAPVFRVQANFVQGGVIVSFYLHHCISDGTGISLLLSGSVLKDDFRFVRYLDTNGQDSPSLSMRLATFANYKSVVRKELSWSNHNQIHSRQLRCRILNSGAPEVKPPVKGRGCVVAFSLRELDRLKNMLEDHEHSTFMTSNDVLQALLWHSMMKARIPSLASSTTVTTSKLLIPTNIRNRLRNRLPDHYFGAAIDFASAQMPLDEISRDDLSTLVKAAKEIRRAINNVDEPYIRQAITVSMFADVNCDVRDLQASNMDRSNGADMYITSWEKLEGYESTLGLELGQPDWVRKPWSRDPGSCIVLPFDARKDYLEVVIQMTEADMERLLEDQNFRSYVVKVID</sequence>
<protein>
    <recommendedName>
        <fullName evidence="5">Condensation domain-containing protein</fullName>
    </recommendedName>
</protein>
<gene>
    <name evidence="3" type="ORF">B0A52_04314</name>
</gene>
<proteinExistence type="predicted"/>
<evidence type="ECO:0000313" key="4">
    <source>
        <dbReference type="Proteomes" id="UP000288859"/>
    </source>
</evidence>
<dbReference type="PANTHER" id="PTHR31642:SF310">
    <property type="entry name" value="FATTY ALCOHOL:CAFFEOYL-COA ACYLTRANSFERASE"/>
    <property type="match status" value="1"/>
</dbReference>
<dbReference type="InterPro" id="IPR023213">
    <property type="entry name" value="CAT-like_dom_sf"/>
</dbReference>
<evidence type="ECO:0000313" key="3">
    <source>
        <dbReference type="EMBL" id="RVX71915.1"/>
    </source>
</evidence>
<dbReference type="Proteomes" id="UP000288859">
    <property type="component" value="Unassembled WGS sequence"/>
</dbReference>
<feature type="region of interest" description="Disordered" evidence="2">
    <location>
        <begin position="1"/>
        <end position="73"/>
    </location>
</feature>
<dbReference type="PANTHER" id="PTHR31642">
    <property type="entry name" value="TRICHOTHECENE 3-O-ACETYLTRANSFERASE"/>
    <property type="match status" value="1"/>
</dbReference>
<evidence type="ECO:0000256" key="2">
    <source>
        <dbReference type="SAM" id="MobiDB-lite"/>
    </source>
</evidence>
<name>A0A438N825_EXOME</name>
<dbReference type="AlphaFoldDB" id="A0A438N825"/>
<evidence type="ECO:0008006" key="5">
    <source>
        <dbReference type="Google" id="ProtNLM"/>
    </source>
</evidence>
<organism evidence="3 4">
    <name type="scientific">Exophiala mesophila</name>
    <name type="common">Black yeast-like fungus</name>
    <dbReference type="NCBI Taxonomy" id="212818"/>
    <lineage>
        <taxon>Eukaryota</taxon>
        <taxon>Fungi</taxon>
        <taxon>Dikarya</taxon>
        <taxon>Ascomycota</taxon>
        <taxon>Pezizomycotina</taxon>
        <taxon>Eurotiomycetes</taxon>
        <taxon>Chaetothyriomycetidae</taxon>
        <taxon>Chaetothyriales</taxon>
        <taxon>Herpotrichiellaceae</taxon>
        <taxon>Exophiala</taxon>
    </lineage>
</organism>
<dbReference type="VEuPathDB" id="FungiDB:PV10_08682"/>
<dbReference type="EMBL" id="NAJM01000015">
    <property type="protein sequence ID" value="RVX71915.1"/>
    <property type="molecule type" value="Genomic_DNA"/>
</dbReference>
<reference evidence="3 4" key="1">
    <citation type="submission" date="2017-03" db="EMBL/GenBank/DDBJ databases">
        <title>Genomes of endolithic fungi from Antarctica.</title>
        <authorList>
            <person name="Coleine C."/>
            <person name="Masonjones S."/>
            <person name="Stajich J.E."/>
        </authorList>
    </citation>
    <scope>NUCLEOTIDE SEQUENCE [LARGE SCALE GENOMIC DNA]</scope>
    <source>
        <strain evidence="3 4">CCFEE 6314</strain>
    </source>
</reference>